<reference evidence="4" key="1">
    <citation type="submission" date="2017-02" db="EMBL/GenBank/DDBJ databases">
        <authorList>
            <person name="Varghese N."/>
            <person name="Submissions S."/>
        </authorList>
    </citation>
    <scope>NUCLEOTIDE SEQUENCE [LARGE SCALE GENOMIC DNA]</scope>
    <source>
        <strain evidence="4">DSM 22270</strain>
    </source>
</reference>
<protein>
    <submittedName>
        <fullName evidence="3">UDP-N-acetylglucosamine 2-epimerase (Non-hydrolysing)</fullName>
    </submittedName>
</protein>
<dbReference type="PANTHER" id="PTHR43174:SF1">
    <property type="entry name" value="UDP-N-ACETYLGLUCOSAMINE 2-EPIMERASE"/>
    <property type="match status" value="1"/>
</dbReference>
<comment type="similarity">
    <text evidence="1">Belongs to the UDP-N-acetylglucosamine 2-epimerase family.</text>
</comment>
<dbReference type="OrthoDB" id="9803238at2"/>
<evidence type="ECO:0000256" key="1">
    <source>
        <dbReference type="RuleBase" id="RU003513"/>
    </source>
</evidence>
<evidence type="ECO:0000313" key="4">
    <source>
        <dbReference type="Proteomes" id="UP000190897"/>
    </source>
</evidence>
<evidence type="ECO:0000313" key="3">
    <source>
        <dbReference type="EMBL" id="SKB57344.1"/>
    </source>
</evidence>
<accession>A0A1T5CD26</accession>
<dbReference type="EMBL" id="FUZA01000001">
    <property type="protein sequence ID" value="SKB57344.1"/>
    <property type="molecule type" value="Genomic_DNA"/>
</dbReference>
<dbReference type="Gene3D" id="3.40.50.2000">
    <property type="entry name" value="Glycogen Phosphorylase B"/>
    <property type="match status" value="2"/>
</dbReference>
<dbReference type="Pfam" id="PF02350">
    <property type="entry name" value="Epimerase_2"/>
    <property type="match status" value="1"/>
</dbReference>
<dbReference type="CDD" id="cd03786">
    <property type="entry name" value="GTB_UDP-GlcNAc_2-Epimerase"/>
    <property type="match status" value="1"/>
</dbReference>
<dbReference type="NCBIfam" id="TIGR00236">
    <property type="entry name" value="wecB"/>
    <property type="match status" value="1"/>
</dbReference>
<dbReference type="GO" id="GO:0016853">
    <property type="term" value="F:isomerase activity"/>
    <property type="evidence" value="ECO:0007669"/>
    <property type="project" value="UniProtKB-KW"/>
</dbReference>
<dbReference type="AlphaFoldDB" id="A0A1T5CD26"/>
<gene>
    <name evidence="3" type="ORF">SAMN05660293_01123</name>
</gene>
<feature type="domain" description="UDP-N-acetylglucosamine 2-epimerase" evidence="2">
    <location>
        <begin position="27"/>
        <end position="361"/>
    </location>
</feature>
<name>A0A1T5CD26_9BACT</name>
<sequence>MKVINIVGARPNFIKVAPLHRAFSCYKDIESIIVHTGQHYDFQMSGVFFEQLHLPEPAHFLGINNGSHAQQTAGIMLEFEKVLVVEKPDLVLVVGDVNSTLASALVAVKMHIPVAHVEAGLRSGDRKMPEEINRIMTDAIADQLFVTEHSGVSNLLKENIPSAKIHFVGNVMIDSLLYCLNDHRFNAILKNLNSRQPDYILLTLHRPANVDKPRVLSEIVEMIRKLAGLMKVIFPVHPRTLRNFEMHGLLSYLRKIENLEMIGPQGYVEFLALIKGSRLVITDSGGIQEETTFLQVPCITLRESTERPVTVEVGTNHLLPDWNVETVYDLAKQTLYQAIKRGQIPELWDGNAAERIVTILREKYINSYVCDDKRQSSDL</sequence>
<dbReference type="STRING" id="651661.SAMN05660293_01123"/>
<dbReference type="InterPro" id="IPR003331">
    <property type="entry name" value="UDP_GlcNAc_Epimerase_2_dom"/>
</dbReference>
<dbReference type="SUPFAM" id="SSF53756">
    <property type="entry name" value="UDP-Glycosyltransferase/glycogen phosphorylase"/>
    <property type="match status" value="1"/>
</dbReference>
<keyword evidence="1" id="KW-0413">Isomerase</keyword>
<evidence type="ECO:0000259" key="2">
    <source>
        <dbReference type="Pfam" id="PF02350"/>
    </source>
</evidence>
<dbReference type="PANTHER" id="PTHR43174">
    <property type="entry name" value="UDP-N-ACETYLGLUCOSAMINE 2-EPIMERASE"/>
    <property type="match status" value="1"/>
</dbReference>
<proteinExistence type="inferred from homology"/>
<organism evidence="3 4">
    <name type="scientific">Dyadobacter psychrophilus</name>
    <dbReference type="NCBI Taxonomy" id="651661"/>
    <lineage>
        <taxon>Bacteria</taxon>
        <taxon>Pseudomonadati</taxon>
        <taxon>Bacteroidota</taxon>
        <taxon>Cytophagia</taxon>
        <taxon>Cytophagales</taxon>
        <taxon>Spirosomataceae</taxon>
        <taxon>Dyadobacter</taxon>
    </lineage>
</organism>
<dbReference type="InterPro" id="IPR029767">
    <property type="entry name" value="WecB-like"/>
</dbReference>
<dbReference type="Proteomes" id="UP000190897">
    <property type="component" value="Unassembled WGS sequence"/>
</dbReference>
<keyword evidence="4" id="KW-1185">Reference proteome</keyword>